<dbReference type="EMBL" id="CP042437">
    <property type="protein sequence ID" value="QEC79337.1"/>
    <property type="molecule type" value="Genomic_DNA"/>
</dbReference>
<keyword evidence="2" id="KW-1185">Reference proteome</keyword>
<dbReference type="RefSeq" id="WP_147058835.1">
    <property type="nucleotide sequence ID" value="NZ_CP042437.1"/>
</dbReference>
<sequence>MMITKKDLYEFLDYWNQEDKAEGDSKPINPYQFGGYFLSPSFHLKWYLNENDFLALTKELDVEQEIIDSGKLIFKYGDQNVEIEQYSS</sequence>
<dbReference type="OrthoDB" id="9867369at2"/>
<gene>
    <name evidence="1" type="ORF">FSB76_26560</name>
</gene>
<accession>A0A5B8W784</accession>
<protein>
    <submittedName>
        <fullName evidence="1">Uncharacterized protein</fullName>
    </submittedName>
</protein>
<dbReference type="Proteomes" id="UP000321362">
    <property type="component" value="Chromosome"/>
</dbReference>
<organism evidence="1 2">
    <name type="scientific">Mucilaginibacter ginsenosidivorax</name>
    <dbReference type="NCBI Taxonomy" id="862126"/>
    <lineage>
        <taxon>Bacteria</taxon>
        <taxon>Pseudomonadati</taxon>
        <taxon>Bacteroidota</taxon>
        <taxon>Sphingobacteriia</taxon>
        <taxon>Sphingobacteriales</taxon>
        <taxon>Sphingobacteriaceae</taxon>
        <taxon>Mucilaginibacter</taxon>
    </lineage>
</organism>
<proteinExistence type="predicted"/>
<dbReference type="AlphaFoldDB" id="A0A5B8W784"/>
<evidence type="ECO:0000313" key="2">
    <source>
        <dbReference type="Proteomes" id="UP000321362"/>
    </source>
</evidence>
<name>A0A5B8W784_9SPHI</name>
<dbReference type="KEGG" id="mgk:FSB76_26560"/>
<evidence type="ECO:0000313" key="1">
    <source>
        <dbReference type="EMBL" id="QEC79337.1"/>
    </source>
</evidence>
<reference evidence="1 2" key="1">
    <citation type="journal article" date="2013" name="J. Microbiol.">
        <title>Mucilaginibacter ginsenosidivorax sp. nov., with ginsenoside converting activity isolated from sediment.</title>
        <authorList>
            <person name="Kim J.K."/>
            <person name="Choi T.E."/>
            <person name="Liu Q.M."/>
            <person name="Park H.Y."/>
            <person name="Yi T.H."/>
            <person name="Yoon M.H."/>
            <person name="Kim S.C."/>
            <person name="Im W.T."/>
        </authorList>
    </citation>
    <scope>NUCLEOTIDE SEQUENCE [LARGE SCALE GENOMIC DNA]</scope>
    <source>
        <strain evidence="1 2">KHI28</strain>
    </source>
</reference>